<feature type="transmembrane region" description="Helical" evidence="14">
    <location>
        <begin position="305"/>
        <end position="329"/>
    </location>
</feature>
<feature type="transmembrane region" description="Helical" evidence="14">
    <location>
        <begin position="24"/>
        <end position="45"/>
    </location>
</feature>
<dbReference type="InterPro" id="IPR003661">
    <property type="entry name" value="HisK_dim/P_dom"/>
</dbReference>
<dbReference type="Pfam" id="PF00512">
    <property type="entry name" value="HisKA"/>
    <property type="match status" value="1"/>
</dbReference>
<keyword evidence="9 14" id="KW-1133">Transmembrane helix</keyword>
<dbReference type="PROSITE" id="PS50894">
    <property type="entry name" value="HPT"/>
    <property type="match status" value="1"/>
</dbReference>
<dbReference type="InterPro" id="IPR036097">
    <property type="entry name" value="HisK_dim/P_sf"/>
</dbReference>
<evidence type="ECO:0000256" key="6">
    <source>
        <dbReference type="ARBA" id="ARBA00022692"/>
    </source>
</evidence>
<dbReference type="Pfam" id="PF02518">
    <property type="entry name" value="HATPase_c"/>
    <property type="match status" value="1"/>
</dbReference>
<dbReference type="SMART" id="SM00388">
    <property type="entry name" value="HisKA"/>
    <property type="match status" value="1"/>
</dbReference>
<evidence type="ECO:0000259" key="16">
    <source>
        <dbReference type="PROSITE" id="PS50110"/>
    </source>
</evidence>
<dbReference type="PROSITE" id="PS50109">
    <property type="entry name" value="HIS_KIN"/>
    <property type="match status" value="1"/>
</dbReference>
<dbReference type="PROSITE" id="PS50110">
    <property type="entry name" value="RESPONSE_REGULATORY"/>
    <property type="match status" value="1"/>
</dbReference>
<name>F5YRH8_TREPZ</name>
<keyword evidence="18" id="KW-0808">Transferase</keyword>
<evidence type="ECO:0000259" key="15">
    <source>
        <dbReference type="PROSITE" id="PS50109"/>
    </source>
</evidence>
<dbReference type="KEGG" id="tpi:TREPR_1251"/>
<feature type="modified residue" description="Phosphohistidine" evidence="12">
    <location>
        <position position="820"/>
    </location>
</feature>
<keyword evidence="10" id="KW-0902">Two-component regulatory system</keyword>
<dbReference type="GO" id="GO:0005886">
    <property type="term" value="C:plasma membrane"/>
    <property type="evidence" value="ECO:0007669"/>
    <property type="project" value="UniProtKB-SubCell"/>
</dbReference>
<dbReference type="InterPro" id="IPR004358">
    <property type="entry name" value="Sig_transdc_His_kin-like_C"/>
</dbReference>
<feature type="domain" description="Response regulatory" evidence="16">
    <location>
        <begin position="619"/>
        <end position="741"/>
    </location>
</feature>
<evidence type="ECO:0000256" key="13">
    <source>
        <dbReference type="PROSITE-ProRule" id="PRU00169"/>
    </source>
</evidence>
<comment type="subcellular location">
    <subcellularLocation>
        <location evidence="2">Cell membrane</location>
        <topology evidence="2">Multi-pass membrane protein</topology>
    </subcellularLocation>
</comment>
<dbReference type="Pfam" id="PF01627">
    <property type="entry name" value="Hpt"/>
    <property type="match status" value="1"/>
</dbReference>
<dbReference type="SMART" id="SM00448">
    <property type="entry name" value="REC"/>
    <property type="match status" value="1"/>
</dbReference>
<dbReference type="Gene3D" id="3.30.565.10">
    <property type="entry name" value="Histidine kinase-like ATPase, C-terminal domain"/>
    <property type="match status" value="1"/>
</dbReference>
<feature type="domain" description="HPt" evidence="17">
    <location>
        <begin position="781"/>
        <end position="874"/>
    </location>
</feature>
<dbReference type="CDD" id="cd16922">
    <property type="entry name" value="HATPase_EvgS-ArcB-TorS-like"/>
    <property type="match status" value="1"/>
</dbReference>
<evidence type="ECO:0000256" key="1">
    <source>
        <dbReference type="ARBA" id="ARBA00000085"/>
    </source>
</evidence>
<dbReference type="OrthoDB" id="6192248at2"/>
<dbReference type="Gene3D" id="1.20.120.160">
    <property type="entry name" value="HPT domain"/>
    <property type="match status" value="1"/>
</dbReference>
<dbReference type="InterPro" id="IPR003594">
    <property type="entry name" value="HATPase_dom"/>
</dbReference>
<feature type="domain" description="Histidine kinase" evidence="15">
    <location>
        <begin position="363"/>
        <end position="587"/>
    </location>
</feature>
<dbReference type="eggNOG" id="COG0642">
    <property type="taxonomic scope" value="Bacteria"/>
</dbReference>
<sequence length="967" mass="107629">MKIKSPQPFAFLFRKSGISGKRSFLLFSCVLFLIIFIVSIMTYTISARQINRSAIEQQLIIASETMRLRLATVINGELALVLKMADTPIVQQYFQNPSDADLESAADKEFTSFRQHFKDKIVFWVNDVDKIFYSIESPPYVVNPLDPESYWYNMTLYHTLEYNFNINYNPDLQQINLWVNVPVFTNEEDGGKKPIGMLGTGVNLTGFSNSLHLDFDKNIALYLFNNLNEITTAADYDLIANKVLLTDHLGDAGAEIIRIAHEQSDSEIRSFIYDGSMYVVGYIPQLDWYLTAASKLPPNFIAVDAVMNIVFFGMLLLILAIFIVFNIFVAGSNSAIEKQNRQLLEANKKAAAASEAKSNFLAKMSHEIRTPMNAIIGMSELILREDISVTVSDNALNVKQAGTNLLSIINDILDFSKIESGNMEILSEEYRLASLLHDVINIIRMYLDEKAILLNINISDSLPNRLRGDEAHIRQVLLNLLSNAAKYTKKGSVTFSVWGEEEKEKDKDKIILVFQVADTGIGIKEEDMGRLFGEFTQFDSHVNKNVEGTGLGLAITKKLCQALGGDVSVSSVYGEGSVFTASFPQIVIDCTPLGELDDYTFKHNEGEKIGMRFTAPGVRLLIVDDIATNLNVAKGLLSLYQMDITTAISGREAIGLIKQNRYDLVFMDHMMPEMDGIEAVEAIRALGDSRGNSYFQTLPIIALTANAVTGMKEMFLSKGFNDYLFKPIEISKLDGLMDKWIPPEKRINVEKQTSSERKRETTDIKVDRIDTARGLSMTGGTEAGYRKVLAAFRKDALDRLSLFEHDPSEQELSLFTTNVHAIKSAAGTIGAASVSQEAAELEAAGKAGDLALIAERLPHFHHDLKELAEQIGAGLNRVETVEINSEGAGEISAQYSVLFTELAEALKQEDIGLIHRILAELEKKPLEAKTKETISSISNAVLMTEFEEAIREIETLTDKTNSRRSNT</sequence>
<dbReference type="CDD" id="cd17546">
    <property type="entry name" value="REC_hyHK_CKI1_RcsC-like"/>
    <property type="match status" value="1"/>
</dbReference>
<evidence type="ECO:0000256" key="2">
    <source>
        <dbReference type="ARBA" id="ARBA00004651"/>
    </source>
</evidence>
<dbReference type="InterPro" id="IPR005467">
    <property type="entry name" value="His_kinase_dom"/>
</dbReference>
<dbReference type="EMBL" id="CP001843">
    <property type="protein sequence ID" value="AEF83979.1"/>
    <property type="molecule type" value="Genomic_DNA"/>
</dbReference>
<dbReference type="GO" id="GO:0000155">
    <property type="term" value="F:phosphorelay sensor kinase activity"/>
    <property type="evidence" value="ECO:0007669"/>
    <property type="project" value="InterPro"/>
</dbReference>
<evidence type="ECO:0000259" key="17">
    <source>
        <dbReference type="PROSITE" id="PS50894"/>
    </source>
</evidence>
<evidence type="ECO:0000313" key="18">
    <source>
        <dbReference type="EMBL" id="AEF83979.1"/>
    </source>
</evidence>
<proteinExistence type="predicted"/>
<evidence type="ECO:0000256" key="5">
    <source>
        <dbReference type="ARBA" id="ARBA00022553"/>
    </source>
</evidence>
<keyword evidence="6 14" id="KW-0812">Transmembrane</keyword>
<evidence type="ECO:0000256" key="9">
    <source>
        <dbReference type="ARBA" id="ARBA00022989"/>
    </source>
</evidence>
<dbReference type="PANTHER" id="PTHR45339">
    <property type="entry name" value="HYBRID SIGNAL TRANSDUCTION HISTIDINE KINASE J"/>
    <property type="match status" value="1"/>
</dbReference>
<keyword evidence="4" id="KW-1003">Cell membrane</keyword>
<dbReference type="SUPFAM" id="SSF55874">
    <property type="entry name" value="ATPase domain of HSP90 chaperone/DNA topoisomerase II/histidine kinase"/>
    <property type="match status" value="1"/>
</dbReference>
<organism evidence="18 19">
    <name type="scientific">Treponema primitia (strain ATCC BAA-887 / DSM 12427 / ZAS-2)</name>
    <dbReference type="NCBI Taxonomy" id="545694"/>
    <lineage>
        <taxon>Bacteria</taxon>
        <taxon>Pseudomonadati</taxon>
        <taxon>Spirochaetota</taxon>
        <taxon>Spirochaetia</taxon>
        <taxon>Spirochaetales</taxon>
        <taxon>Treponemataceae</taxon>
        <taxon>Treponema</taxon>
    </lineage>
</organism>
<dbReference type="STRING" id="545694.TREPR_1251"/>
<dbReference type="InterPro" id="IPR008207">
    <property type="entry name" value="Sig_transdc_His_kin_Hpt_dom"/>
</dbReference>
<gene>
    <name evidence="18" type="ordered locus">TREPR_1251</name>
</gene>
<dbReference type="AlphaFoldDB" id="F5YRH8"/>
<accession>F5YRH8</accession>
<dbReference type="Gene3D" id="3.40.50.2300">
    <property type="match status" value="1"/>
</dbReference>
<evidence type="ECO:0000256" key="3">
    <source>
        <dbReference type="ARBA" id="ARBA00012438"/>
    </source>
</evidence>
<evidence type="ECO:0000256" key="14">
    <source>
        <dbReference type="SAM" id="Phobius"/>
    </source>
</evidence>
<dbReference type="SUPFAM" id="SSF47384">
    <property type="entry name" value="Homodimeric domain of signal transducing histidine kinase"/>
    <property type="match status" value="1"/>
</dbReference>
<keyword evidence="19" id="KW-1185">Reference proteome</keyword>
<keyword evidence="11 14" id="KW-0472">Membrane</keyword>
<dbReference type="SMART" id="SM00387">
    <property type="entry name" value="HATPase_c"/>
    <property type="match status" value="1"/>
</dbReference>
<dbReference type="Pfam" id="PF00072">
    <property type="entry name" value="Response_reg"/>
    <property type="match status" value="1"/>
</dbReference>
<protein>
    <recommendedName>
        <fullName evidence="3">histidine kinase</fullName>
        <ecNumber evidence="3">2.7.13.3</ecNumber>
    </recommendedName>
</protein>
<dbReference type="InterPro" id="IPR036890">
    <property type="entry name" value="HATPase_C_sf"/>
</dbReference>
<evidence type="ECO:0000256" key="4">
    <source>
        <dbReference type="ARBA" id="ARBA00022475"/>
    </source>
</evidence>
<dbReference type="Proteomes" id="UP000009223">
    <property type="component" value="Chromosome"/>
</dbReference>
<dbReference type="SUPFAM" id="SSF52172">
    <property type="entry name" value="CheY-like"/>
    <property type="match status" value="1"/>
</dbReference>
<reference evidence="18 19" key="2">
    <citation type="journal article" date="2011" name="ISME J.">
        <title>RNA-seq reveals cooperative metabolic interactions between two termite-gut spirochete species in co-culture.</title>
        <authorList>
            <person name="Rosenthal A.Z."/>
            <person name="Matson E.G."/>
            <person name="Eldar A."/>
            <person name="Leadbetter J.R."/>
        </authorList>
    </citation>
    <scope>NUCLEOTIDE SEQUENCE [LARGE SCALE GENOMIC DNA]</scope>
    <source>
        <strain evidence="19">ATCC BAA-887 / DSM 12427 / ZAS-2</strain>
    </source>
</reference>
<evidence type="ECO:0000256" key="12">
    <source>
        <dbReference type="PROSITE-ProRule" id="PRU00110"/>
    </source>
</evidence>
<dbReference type="EC" id="2.7.13.3" evidence="3"/>
<keyword evidence="7" id="KW-0547">Nucleotide-binding</keyword>
<evidence type="ECO:0000256" key="8">
    <source>
        <dbReference type="ARBA" id="ARBA00022840"/>
    </source>
</evidence>
<dbReference type="FunFam" id="3.30.565.10:FF:000010">
    <property type="entry name" value="Sensor histidine kinase RcsC"/>
    <property type="match status" value="1"/>
</dbReference>
<evidence type="ECO:0000313" key="19">
    <source>
        <dbReference type="Proteomes" id="UP000009223"/>
    </source>
</evidence>
<dbReference type="PANTHER" id="PTHR45339:SF1">
    <property type="entry name" value="HYBRID SIGNAL TRANSDUCTION HISTIDINE KINASE J"/>
    <property type="match status" value="1"/>
</dbReference>
<dbReference type="InterPro" id="IPR011006">
    <property type="entry name" value="CheY-like_superfamily"/>
</dbReference>
<reference evidence="19" key="1">
    <citation type="submission" date="2009-12" db="EMBL/GenBank/DDBJ databases">
        <title>Complete sequence of Treponema primitia strain ZAS-2.</title>
        <authorList>
            <person name="Tetu S.G."/>
            <person name="Matson E."/>
            <person name="Ren Q."/>
            <person name="Seshadri R."/>
            <person name="Elbourne L."/>
            <person name="Hassan K.A."/>
            <person name="Durkin A."/>
            <person name="Radune D."/>
            <person name="Mohamoud Y."/>
            <person name="Shay R."/>
            <person name="Jin S."/>
            <person name="Zhang X."/>
            <person name="Lucey K."/>
            <person name="Ballor N.R."/>
            <person name="Ottesen E."/>
            <person name="Rosenthal R."/>
            <person name="Allen A."/>
            <person name="Leadbetter J.R."/>
            <person name="Paulsen I.T."/>
        </authorList>
    </citation>
    <scope>NUCLEOTIDE SEQUENCE [LARGE SCALE GENOMIC DNA]</scope>
    <source>
        <strain evidence="19">ATCC BAA-887 / DSM 12427 / ZAS-2</strain>
    </source>
</reference>
<dbReference type="InterPro" id="IPR036641">
    <property type="entry name" value="HPT_dom_sf"/>
</dbReference>
<keyword evidence="8" id="KW-0067">ATP-binding</keyword>
<feature type="modified residue" description="4-aspartylphosphate" evidence="13">
    <location>
        <position position="668"/>
    </location>
</feature>
<dbReference type="PRINTS" id="PR00344">
    <property type="entry name" value="BCTRLSENSOR"/>
</dbReference>
<dbReference type="HOGENOM" id="CLU_306272_0_0_12"/>
<evidence type="ECO:0000256" key="7">
    <source>
        <dbReference type="ARBA" id="ARBA00022741"/>
    </source>
</evidence>
<dbReference type="SUPFAM" id="SSF47226">
    <property type="entry name" value="Histidine-containing phosphotransfer domain, HPT domain"/>
    <property type="match status" value="1"/>
</dbReference>
<keyword evidence="5 13" id="KW-0597">Phosphoprotein</keyword>
<dbReference type="Gene3D" id="1.10.287.130">
    <property type="match status" value="1"/>
</dbReference>
<comment type="catalytic activity">
    <reaction evidence="1">
        <text>ATP + protein L-histidine = ADP + protein N-phospho-L-histidine.</text>
        <dbReference type="EC" id="2.7.13.3"/>
    </reaction>
</comment>
<dbReference type="CDD" id="cd00082">
    <property type="entry name" value="HisKA"/>
    <property type="match status" value="1"/>
</dbReference>
<dbReference type="GO" id="GO:0005524">
    <property type="term" value="F:ATP binding"/>
    <property type="evidence" value="ECO:0007669"/>
    <property type="project" value="UniProtKB-KW"/>
</dbReference>
<dbReference type="InterPro" id="IPR001789">
    <property type="entry name" value="Sig_transdc_resp-reg_receiver"/>
</dbReference>
<evidence type="ECO:0000256" key="10">
    <source>
        <dbReference type="ARBA" id="ARBA00023012"/>
    </source>
</evidence>
<evidence type="ECO:0000256" key="11">
    <source>
        <dbReference type="ARBA" id="ARBA00023136"/>
    </source>
</evidence>